<protein>
    <submittedName>
        <fullName evidence="1">Uncharacterized protein</fullName>
    </submittedName>
</protein>
<reference evidence="1" key="1">
    <citation type="submission" date="2022-10" db="EMBL/GenBank/DDBJ databases">
        <title>Chitinophaga sp. nov., isolated from soil.</title>
        <authorList>
            <person name="Jeon C.O."/>
        </authorList>
    </citation>
    <scope>NUCLEOTIDE SEQUENCE</scope>
    <source>
        <strain evidence="1">R8</strain>
    </source>
</reference>
<dbReference type="EMBL" id="CP107006">
    <property type="protein sequence ID" value="UYQ91274.1"/>
    <property type="molecule type" value="Genomic_DNA"/>
</dbReference>
<organism evidence="1 2">
    <name type="scientific">Chitinophaga horti</name>
    <dbReference type="NCBI Taxonomy" id="2920382"/>
    <lineage>
        <taxon>Bacteria</taxon>
        <taxon>Pseudomonadati</taxon>
        <taxon>Bacteroidota</taxon>
        <taxon>Chitinophagia</taxon>
        <taxon>Chitinophagales</taxon>
        <taxon>Chitinophagaceae</taxon>
        <taxon>Chitinophaga</taxon>
    </lineage>
</organism>
<dbReference type="Proteomes" id="UP001162741">
    <property type="component" value="Chromosome"/>
</dbReference>
<dbReference type="RefSeq" id="WP_244839349.1">
    <property type="nucleotide sequence ID" value="NZ_CP107006.1"/>
</dbReference>
<keyword evidence="2" id="KW-1185">Reference proteome</keyword>
<evidence type="ECO:0000313" key="1">
    <source>
        <dbReference type="EMBL" id="UYQ91274.1"/>
    </source>
</evidence>
<evidence type="ECO:0000313" key="2">
    <source>
        <dbReference type="Proteomes" id="UP001162741"/>
    </source>
</evidence>
<proteinExistence type="predicted"/>
<gene>
    <name evidence="1" type="ORF">MKQ68_14370</name>
</gene>
<sequence length="50" mass="5860">MELPLGLIMVEQEMAALAQVVKEMGEEWECLDLRQITPEVEVVTRRRLLY</sequence>
<name>A0ABY6IYW4_9BACT</name>
<accession>A0ABY6IYW4</accession>